<reference evidence="2" key="2">
    <citation type="submission" date="2020-07" db="EMBL/GenBank/DDBJ databases">
        <authorList>
            <person name="Vera ALvarez R."/>
            <person name="Arias-Moreno D.M."/>
            <person name="Jimenez-Jacinto V."/>
            <person name="Jimenez-Bremont J.F."/>
            <person name="Swaminathan K."/>
            <person name="Moose S.P."/>
            <person name="Guerrero-Gonzalez M.L."/>
            <person name="Marino-Ramirez L."/>
            <person name="Landsman D."/>
            <person name="Rodriguez-Kessler M."/>
            <person name="Delgado-Sanchez P."/>
        </authorList>
    </citation>
    <scope>NUCLEOTIDE SEQUENCE</scope>
    <source>
        <tissue evidence="2">Cladode</tissue>
    </source>
</reference>
<feature type="compositionally biased region" description="Basic and acidic residues" evidence="1">
    <location>
        <begin position="69"/>
        <end position="78"/>
    </location>
</feature>
<evidence type="ECO:0000313" key="2">
    <source>
        <dbReference type="EMBL" id="MBA4634641.1"/>
    </source>
</evidence>
<name>A0A7C9D5V6_OPUST</name>
<protein>
    <submittedName>
        <fullName evidence="2">Uncharacterized protein</fullName>
    </submittedName>
</protein>
<organism evidence="2">
    <name type="scientific">Opuntia streptacantha</name>
    <name type="common">Prickly pear cactus</name>
    <name type="synonym">Opuntia cardona</name>
    <dbReference type="NCBI Taxonomy" id="393608"/>
    <lineage>
        <taxon>Eukaryota</taxon>
        <taxon>Viridiplantae</taxon>
        <taxon>Streptophyta</taxon>
        <taxon>Embryophyta</taxon>
        <taxon>Tracheophyta</taxon>
        <taxon>Spermatophyta</taxon>
        <taxon>Magnoliopsida</taxon>
        <taxon>eudicotyledons</taxon>
        <taxon>Gunneridae</taxon>
        <taxon>Pentapetalae</taxon>
        <taxon>Caryophyllales</taxon>
        <taxon>Cactineae</taxon>
        <taxon>Cactaceae</taxon>
        <taxon>Opuntioideae</taxon>
        <taxon>Opuntia</taxon>
    </lineage>
</organism>
<reference evidence="2" key="1">
    <citation type="journal article" date="2013" name="J. Plant Res.">
        <title>Effect of fungi and light on seed germination of three Opuntia species from semiarid lands of central Mexico.</title>
        <authorList>
            <person name="Delgado-Sanchez P."/>
            <person name="Jimenez-Bremont J.F."/>
            <person name="Guerrero-Gonzalez Mde L."/>
            <person name="Flores J."/>
        </authorList>
    </citation>
    <scope>NUCLEOTIDE SEQUENCE</scope>
    <source>
        <tissue evidence="2">Cladode</tissue>
    </source>
</reference>
<proteinExistence type="predicted"/>
<dbReference type="EMBL" id="GISG01091920">
    <property type="protein sequence ID" value="MBA4634641.1"/>
    <property type="molecule type" value="Transcribed_RNA"/>
</dbReference>
<evidence type="ECO:0000256" key="1">
    <source>
        <dbReference type="SAM" id="MobiDB-lite"/>
    </source>
</evidence>
<feature type="compositionally biased region" description="Polar residues" evidence="1">
    <location>
        <begin position="42"/>
        <end position="63"/>
    </location>
</feature>
<sequence length="103" mass="10991">MEGFLELLEMMVSLCQDLLGELKEKAKSSSSASMPRSDRQTTEASISRISGQSDTGQAQSTGLCQPFDNVEHFEHKNNEIIGNGPTSASQILGSESGASCLSH</sequence>
<dbReference type="AlphaFoldDB" id="A0A7C9D5V6"/>
<feature type="compositionally biased region" description="Polar residues" evidence="1">
    <location>
        <begin position="84"/>
        <end position="103"/>
    </location>
</feature>
<feature type="region of interest" description="Disordered" evidence="1">
    <location>
        <begin position="25"/>
        <end position="103"/>
    </location>
</feature>
<dbReference type="EMBL" id="GISG01091917">
    <property type="protein sequence ID" value="MBA4634638.1"/>
    <property type="molecule type" value="Transcribed_RNA"/>
</dbReference>
<accession>A0A7C9D5V6</accession>